<name>A0ABN4XG02_9RHOB</name>
<organism evidence="2 3">
    <name type="scientific">Thioclava nitratireducens</name>
    <dbReference type="NCBI Taxonomy" id="1915078"/>
    <lineage>
        <taxon>Bacteria</taxon>
        <taxon>Pseudomonadati</taxon>
        <taxon>Pseudomonadota</taxon>
        <taxon>Alphaproteobacteria</taxon>
        <taxon>Rhodobacterales</taxon>
        <taxon>Paracoccaceae</taxon>
        <taxon>Thioclava</taxon>
    </lineage>
</organism>
<reference evidence="2 3" key="1">
    <citation type="submission" date="2017-01" db="EMBL/GenBank/DDBJ databases">
        <title>The complete genome sequence of a sulfur-oxidizing marine bacterium Thioclava sp. 25B10_4T.</title>
        <authorList>
            <person name="Liu Y."/>
            <person name="Lai Q."/>
            <person name="Shao Z."/>
        </authorList>
    </citation>
    <scope>NUCLEOTIDE SEQUENCE [LARGE SCALE GENOMIC DNA]</scope>
    <source>
        <strain evidence="2 3">25B10_4</strain>
    </source>
</reference>
<gene>
    <name evidence="2" type="ORF">BMG03_12255</name>
</gene>
<dbReference type="EMBL" id="CP019437">
    <property type="protein sequence ID" value="AQS48481.1"/>
    <property type="molecule type" value="Genomic_DNA"/>
</dbReference>
<evidence type="ECO:0000313" key="3">
    <source>
        <dbReference type="Proteomes" id="UP000185622"/>
    </source>
</evidence>
<evidence type="ECO:0000256" key="1">
    <source>
        <dbReference type="SAM" id="MobiDB-lite"/>
    </source>
</evidence>
<accession>A0ABN4XG02</accession>
<protein>
    <submittedName>
        <fullName evidence="2">Uncharacterized protein</fullName>
    </submittedName>
</protein>
<feature type="region of interest" description="Disordered" evidence="1">
    <location>
        <begin position="1"/>
        <end position="28"/>
    </location>
</feature>
<feature type="compositionally biased region" description="Pro residues" evidence="1">
    <location>
        <begin position="1"/>
        <end position="10"/>
    </location>
</feature>
<sequence>MVESPQTPPRRPVEDTSPGLGSQTSLPIRGLTRDTIATDPNFFAAQQAVAAMLLDVQAQTPRIARHMASHRRWLVSQTSFALAMRAKMEPGAPELTPGRLLAALTPHVEINRKTLSQYLGEMEAHGLLAPPDEYKGDGRLRPVTTTPLAEQGMRRWCEGHLHCLDILDGGARLDAARRDPDLAFAMQRQMVEIIRVDPEWHAPPAAMAHFLGSDTGGMMLHALTRMLRDLRETDGRIYLERVSIADFAEQFLISVSKIKRMVQKAEEAGNLGWEEPRRRGRLWLSPDFIRAHSRRQAVKFEAVERAYRAVA</sequence>
<evidence type="ECO:0000313" key="2">
    <source>
        <dbReference type="EMBL" id="AQS48481.1"/>
    </source>
</evidence>
<proteinExistence type="predicted"/>
<keyword evidence="3" id="KW-1185">Reference proteome</keyword>
<dbReference type="Proteomes" id="UP000185622">
    <property type="component" value="Chromosome"/>
</dbReference>
<dbReference type="RefSeq" id="WP_075775046.1">
    <property type="nucleotide sequence ID" value="NZ_CP019437.1"/>
</dbReference>